<dbReference type="SUPFAM" id="SSF54909">
    <property type="entry name" value="Dimeric alpha+beta barrel"/>
    <property type="match status" value="1"/>
</dbReference>
<dbReference type="EMBL" id="UINC01228587">
    <property type="protein sequence ID" value="SVE59965.1"/>
    <property type="molecule type" value="Genomic_DNA"/>
</dbReference>
<proteinExistence type="predicted"/>
<evidence type="ECO:0000313" key="1">
    <source>
        <dbReference type="EMBL" id="SVE59965.1"/>
    </source>
</evidence>
<dbReference type="Gene3D" id="3.30.70.100">
    <property type="match status" value="1"/>
</dbReference>
<accession>A0A383EUP0</accession>
<dbReference type="AlphaFoldDB" id="A0A383EUP0"/>
<dbReference type="InterPro" id="IPR011008">
    <property type="entry name" value="Dimeric_a/b-barrel"/>
</dbReference>
<evidence type="ECO:0008006" key="2">
    <source>
        <dbReference type="Google" id="ProtNLM"/>
    </source>
</evidence>
<feature type="non-terminal residue" evidence="1">
    <location>
        <position position="1"/>
    </location>
</feature>
<protein>
    <recommendedName>
        <fullName evidence="2">NIPSNAP domain-containing protein</fullName>
    </recommendedName>
</protein>
<organism evidence="1">
    <name type="scientific">marine metagenome</name>
    <dbReference type="NCBI Taxonomy" id="408172"/>
    <lineage>
        <taxon>unclassified sequences</taxon>
        <taxon>metagenomes</taxon>
        <taxon>ecological metagenomes</taxon>
    </lineage>
</organism>
<name>A0A383EUP0_9ZZZZ</name>
<gene>
    <name evidence="1" type="ORF">METZ01_LOCUS512819</name>
</gene>
<reference evidence="1" key="1">
    <citation type="submission" date="2018-05" db="EMBL/GenBank/DDBJ databases">
        <authorList>
            <person name="Lanie J.A."/>
            <person name="Ng W.-L."/>
            <person name="Kazmierczak K.M."/>
            <person name="Andrzejewski T.M."/>
            <person name="Davidsen T.M."/>
            <person name="Wayne K.J."/>
            <person name="Tettelin H."/>
            <person name="Glass J.I."/>
            <person name="Rusch D."/>
            <person name="Podicherti R."/>
            <person name="Tsui H.-C.T."/>
            <person name="Winkler M.E."/>
        </authorList>
    </citation>
    <scope>NUCLEOTIDE SEQUENCE</scope>
</reference>
<sequence>ERKIMLAAHLRIYTINKGFIDSWITMFHEELIPIMNDAGMKVESTWVNMEKSQFIWIRSYGDSFNNYDAMTEAYKGCDWWKANVDRVRNHIAHMEVIEIQSS</sequence>